<organism evidence="7 8">
    <name type="scientific">Cryoendolithus antarcticus</name>
    <dbReference type="NCBI Taxonomy" id="1507870"/>
    <lineage>
        <taxon>Eukaryota</taxon>
        <taxon>Fungi</taxon>
        <taxon>Dikarya</taxon>
        <taxon>Ascomycota</taxon>
        <taxon>Pezizomycotina</taxon>
        <taxon>Dothideomycetes</taxon>
        <taxon>Dothideomycetidae</taxon>
        <taxon>Cladosporiales</taxon>
        <taxon>Cladosporiaceae</taxon>
        <taxon>Cryoendolithus</taxon>
    </lineage>
</organism>
<evidence type="ECO:0000256" key="3">
    <source>
        <dbReference type="ARBA" id="ARBA00023136"/>
    </source>
</evidence>
<evidence type="ECO:0000313" key="7">
    <source>
        <dbReference type="EMBL" id="OQO08565.1"/>
    </source>
</evidence>
<dbReference type="GO" id="GO:0006890">
    <property type="term" value="P:retrograde vesicle-mediated transport, Golgi to endoplasmic reticulum"/>
    <property type="evidence" value="ECO:0007669"/>
    <property type="project" value="TreeGrafter"/>
</dbReference>
<feature type="compositionally biased region" description="Polar residues" evidence="4">
    <location>
        <begin position="1"/>
        <end position="22"/>
    </location>
</feature>
<dbReference type="Proteomes" id="UP000192596">
    <property type="component" value="Unassembled WGS sequence"/>
</dbReference>
<keyword evidence="2" id="KW-1133">Transmembrane helix</keyword>
<dbReference type="STRING" id="1507870.A0A1V8TB14"/>
<feature type="region of interest" description="Disordered" evidence="4">
    <location>
        <begin position="510"/>
        <end position="597"/>
    </location>
</feature>
<dbReference type="PANTHER" id="PTHR28263">
    <property type="entry name" value="GOLGI TO ER TRAFFIC PROTEIN 2"/>
    <property type="match status" value="1"/>
</dbReference>
<evidence type="ECO:0000256" key="2">
    <source>
        <dbReference type="ARBA" id="ARBA00022989"/>
    </source>
</evidence>
<evidence type="ECO:0000256" key="1">
    <source>
        <dbReference type="ARBA" id="ARBA00022692"/>
    </source>
</evidence>
<dbReference type="InterPro" id="IPR011706">
    <property type="entry name" value="Cu-oxidase_C"/>
</dbReference>
<feature type="region of interest" description="Disordered" evidence="4">
    <location>
        <begin position="1"/>
        <end position="108"/>
    </location>
</feature>
<dbReference type="Gene3D" id="3.90.1140.10">
    <property type="entry name" value="Cyclic phosphodiesterase"/>
    <property type="match status" value="1"/>
</dbReference>
<name>A0A1V8TB14_9PEZI</name>
<feature type="domain" description="Plastocyanin-like" evidence="5">
    <location>
        <begin position="627"/>
        <end position="722"/>
    </location>
</feature>
<feature type="compositionally biased region" description="Basic residues" evidence="4">
    <location>
        <begin position="23"/>
        <end position="32"/>
    </location>
</feature>
<dbReference type="EMBL" id="NAJO01000012">
    <property type="protein sequence ID" value="OQO08565.1"/>
    <property type="molecule type" value="Genomic_DNA"/>
</dbReference>
<sequence length="1017" mass="109155">MADTANTTATSAPNDESPTQKQARLRREKRQAKLATEGEDRLAKIKQLNGGVAPPDEVLGGPALPKPSGSKAATVTDSEDPDEVDISSHPYTPANGSGAGTPRGGRQEQDPFMQAMLQMQSQQGQAGGSRGAGSQADVDPMQQMMQQMMGMMGADPNDPNAQPGEMPQIGQMLSTIMGGAGGGGGGGANAQLQPASRSTYVWRLTHALFALALGVYITITSTFNGTQLSRSESAFTVPENRSPFGPRLFWMFATAELMLQSTRYFMEGGQLRGGGWLATIANSGFVPPPYAHYIRTIGSYMRIYTTIVEWDYAPTGWDNWLGIPIELSPRAQFSGQLKYGTNWEKALYRGYTDATFSDEVNDLIEIMFVNKLDKYYATMHSMGLEYTKSQGEGAEYPNNTAPGQTVVLTPSNAVPPIDLGAGPGDCIVYKWMVNSAAGPNFGEPSKVHSYHSYIALQQDTDAGLIGPQIVYAAGKMNETMANYREIPFLFMIYDEADSWLSSANAAKLQQGGSGLSSGVQRGSSTQSQTSAAATSTTFTSPATFNQTAPTAGPPIGHPHGQTTEWQQNAWQPHPSQGSPHYRRQQGGPPAGAQSSFPINTESLFAGNVSVWKPQVTNLAGAGQFMGAPNFCTINGYIFGNNPTFEMCQDDKVIWYVNAYGSASHVFHMHGNGFSWDGGSYPAIEIGPGVGRTLYMNATGVGKWQVVCHLAAHMTLGMVANYQRGAKGSTPTRQPLTHFLCLPLVTASSRPALESNSEIFRRDVCYEHDGVPGNVHPKAVRPVGTLHLTLGVMSLKNGDLDRATALLQSLDLEQLLRGQAVTSRPSFGNVSTGSSTKKANKSSPLTVTLKGLESMHDPRTTSVLFVAPHDSSDRLMDFCLAAQKIFREAGFLLPDDRPLKLHATIVNTIYAKRAATQGQAPSEPQTQVDGSGIVRPIRAGATDGGSGHGRNANAPLKINAVDLLDRYRHFVWASDVVLESLALCEMGAKCIADASGRVVDHQYTVVASTPRRHSSFSI</sequence>
<dbReference type="Gene3D" id="2.60.40.420">
    <property type="entry name" value="Cupredoxins - blue copper proteins"/>
    <property type="match status" value="2"/>
</dbReference>
<proteinExistence type="predicted"/>
<comment type="caution">
    <text evidence="7">The sequence shown here is derived from an EMBL/GenBank/DDBJ whole genome shotgun (WGS) entry which is preliminary data.</text>
</comment>
<accession>A0A1V8TB14</accession>
<dbReference type="InterPro" id="IPR028143">
    <property type="entry name" value="Get2/sif1"/>
</dbReference>
<dbReference type="Pfam" id="PF08690">
    <property type="entry name" value="GET2"/>
    <property type="match status" value="1"/>
</dbReference>
<dbReference type="Pfam" id="PF10469">
    <property type="entry name" value="AKAP7_NLS"/>
    <property type="match status" value="1"/>
</dbReference>
<keyword evidence="3" id="KW-0472">Membrane</keyword>
<keyword evidence="1" id="KW-0812">Transmembrane</keyword>
<evidence type="ECO:0000313" key="8">
    <source>
        <dbReference type="Proteomes" id="UP000192596"/>
    </source>
</evidence>
<dbReference type="InParanoid" id="A0A1V8TB14"/>
<feature type="compositionally biased region" description="Polar residues" evidence="4">
    <location>
        <begin position="560"/>
        <end position="578"/>
    </location>
</feature>
<dbReference type="Pfam" id="PF07731">
    <property type="entry name" value="Cu-oxidase_2"/>
    <property type="match status" value="1"/>
</dbReference>
<reference evidence="8" key="1">
    <citation type="submission" date="2017-03" db="EMBL/GenBank/DDBJ databases">
        <title>Genomes of endolithic fungi from Antarctica.</title>
        <authorList>
            <person name="Coleine C."/>
            <person name="Masonjones S."/>
            <person name="Stajich J.E."/>
        </authorList>
    </citation>
    <scope>NUCLEOTIDE SEQUENCE [LARGE SCALE GENOMIC DNA]</scope>
    <source>
        <strain evidence="8">CCFEE 5527</strain>
    </source>
</reference>
<feature type="domain" description="A-kinase anchor protein 7-like phosphoesterase" evidence="6">
    <location>
        <begin position="736"/>
        <end position="988"/>
    </location>
</feature>
<feature type="compositionally biased region" description="Low complexity" evidence="4">
    <location>
        <begin position="516"/>
        <end position="544"/>
    </location>
</feature>
<keyword evidence="8" id="KW-1185">Reference proteome</keyword>
<dbReference type="InterPro" id="IPR019510">
    <property type="entry name" value="AKAP7-like_phosphoesterase"/>
</dbReference>
<dbReference type="InterPro" id="IPR008972">
    <property type="entry name" value="Cupredoxin"/>
</dbReference>
<evidence type="ECO:0000259" key="5">
    <source>
        <dbReference type="Pfam" id="PF07731"/>
    </source>
</evidence>
<gene>
    <name evidence="7" type="ORF">B0A48_06435</name>
</gene>
<dbReference type="GO" id="GO:0005507">
    <property type="term" value="F:copper ion binding"/>
    <property type="evidence" value="ECO:0007669"/>
    <property type="project" value="InterPro"/>
</dbReference>
<dbReference type="PANTHER" id="PTHR28263:SF1">
    <property type="entry name" value="GOLGI TO ER TRAFFIC PROTEIN 2"/>
    <property type="match status" value="1"/>
</dbReference>
<evidence type="ECO:0000256" key="4">
    <source>
        <dbReference type="SAM" id="MobiDB-lite"/>
    </source>
</evidence>
<dbReference type="SUPFAM" id="SSF49503">
    <property type="entry name" value="Cupredoxins"/>
    <property type="match status" value="2"/>
</dbReference>
<evidence type="ECO:0000259" key="6">
    <source>
        <dbReference type="Pfam" id="PF10469"/>
    </source>
</evidence>
<dbReference type="GO" id="GO:0016491">
    <property type="term" value="F:oxidoreductase activity"/>
    <property type="evidence" value="ECO:0007669"/>
    <property type="project" value="InterPro"/>
</dbReference>
<dbReference type="OrthoDB" id="277832at2759"/>
<dbReference type="AlphaFoldDB" id="A0A1V8TB14"/>
<protein>
    <submittedName>
        <fullName evidence="7">Uncharacterized protein</fullName>
    </submittedName>
</protein>